<dbReference type="InterPro" id="IPR029787">
    <property type="entry name" value="Nucleotide_cyclase"/>
</dbReference>
<dbReference type="Gene3D" id="3.30.70.1230">
    <property type="entry name" value="Nucleotide cyclase"/>
    <property type="match status" value="1"/>
</dbReference>
<accession>A0A193G371</accession>
<dbReference type="InterPro" id="IPR036388">
    <property type="entry name" value="WH-like_DNA-bd_sf"/>
</dbReference>
<dbReference type="SUPFAM" id="SSF55073">
    <property type="entry name" value="Nucleotide cyclase"/>
    <property type="match status" value="1"/>
</dbReference>
<dbReference type="InterPro" id="IPR011990">
    <property type="entry name" value="TPR-like_helical_dom_sf"/>
</dbReference>
<evidence type="ECO:0000313" key="2">
    <source>
        <dbReference type="EMBL" id="ANN73664.1"/>
    </source>
</evidence>
<gene>
    <name evidence="2" type="ORF">BAU08_21960</name>
</gene>
<dbReference type="STRING" id="463025.BAU08_21960"/>
<dbReference type="PANTHER" id="PTHR35807">
    <property type="entry name" value="TRANSCRIPTIONAL REGULATOR REDD-RELATED"/>
    <property type="match status" value="1"/>
</dbReference>
<dbReference type="InterPro" id="IPR041664">
    <property type="entry name" value="AAA_16"/>
</dbReference>
<dbReference type="Pfam" id="PF03704">
    <property type="entry name" value="BTAD"/>
    <property type="match status" value="1"/>
</dbReference>
<dbReference type="Gene3D" id="1.25.40.10">
    <property type="entry name" value="Tetratricopeptide repeat domain"/>
    <property type="match status" value="2"/>
</dbReference>
<dbReference type="InterPro" id="IPR005158">
    <property type="entry name" value="BTAD"/>
</dbReference>
<dbReference type="AlphaFoldDB" id="A0A193G371"/>
<reference evidence="2 3" key="1">
    <citation type="submission" date="2016-06" db="EMBL/GenBank/DDBJ databases">
        <title>Complete genome sequences of Bordetella bronchialis and Bordetella flabilis.</title>
        <authorList>
            <person name="LiPuma J.J."/>
            <person name="Spilker T."/>
        </authorList>
    </citation>
    <scope>NUCLEOTIDE SEQUENCE [LARGE SCALE GENOMIC DNA]</scope>
    <source>
        <strain evidence="2 3">AU17976</strain>
    </source>
</reference>
<dbReference type="InterPro" id="IPR051677">
    <property type="entry name" value="AfsR-DnrI-RedD_regulator"/>
</dbReference>
<dbReference type="Gene3D" id="1.10.10.10">
    <property type="entry name" value="Winged helix-like DNA-binding domain superfamily/Winged helix DNA-binding domain"/>
    <property type="match status" value="1"/>
</dbReference>
<dbReference type="Proteomes" id="UP000092213">
    <property type="component" value="Chromosome"/>
</dbReference>
<dbReference type="InterPro" id="IPR016032">
    <property type="entry name" value="Sig_transdc_resp-reg_C-effctor"/>
</dbReference>
<dbReference type="Pfam" id="PF13191">
    <property type="entry name" value="AAA_16"/>
    <property type="match status" value="1"/>
</dbReference>
<proteinExistence type="predicted"/>
<dbReference type="EMBL" id="CP016171">
    <property type="protein sequence ID" value="ANN73664.1"/>
    <property type="molecule type" value="Genomic_DNA"/>
</dbReference>
<dbReference type="RefSeq" id="WP_066671695.1">
    <property type="nucleotide sequence ID" value="NZ_CP016171.1"/>
</dbReference>
<evidence type="ECO:0000313" key="3">
    <source>
        <dbReference type="Proteomes" id="UP000092213"/>
    </source>
</evidence>
<organism evidence="2 3">
    <name type="scientific">Bordetella bronchialis</name>
    <dbReference type="NCBI Taxonomy" id="463025"/>
    <lineage>
        <taxon>Bacteria</taxon>
        <taxon>Pseudomonadati</taxon>
        <taxon>Pseudomonadota</taxon>
        <taxon>Betaproteobacteria</taxon>
        <taxon>Burkholderiales</taxon>
        <taxon>Alcaligenaceae</taxon>
        <taxon>Bordetella</taxon>
    </lineage>
</organism>
<feature type="domain" description="Bacterial transcriptional activator" evidence="1">
    <location>
        <begin position="92"/>
        <end position="231"/>
    </location>
</feature>
<dbReference type="SUPFAM" id="SSF52540">
    <property type="entry name" value="P-loop containing nucleoside triphosphate hydrolases"/>
    <property type="match status" value="1"/>
</dbReference>
<name>A0A193G371_9BORD</name>
<dbReference type="SUPFAM" id="SSF46894">
    <property type="entry name" value="C-terminal effector domain of the bipartite response regulators"/>
    <property type="match status" value="1"/>
</dbReference>
<dbReference type="GO" id="GO:0003677">
    <property type="term" value="F:DNA binding"/>
    <property type="evidence" value="ECO:0007669"/>
    <property type="project" value="InterPro"/>
</dbReference>
<dbReference type="SUPFAM" id="SSF48452">
    <property type="entry name" value="TPR-like"/>
    <property type="match status" value="1"/>
</dbReference>
<protein>
    <recommendedName>
        <fullName evidence="1">Bacterial transcriptional activator domain-containing protein</fullName>
    </recommendedName>
</protein>
<dbReference type="SMART" id="SM01043">
    <property type="entry name" value="BTAD"/>
    <property type="match status" value="1"/>
</dbReference>
<sequence length="1199" mass="132245">MGEFDVAVGDVNGTRAINYSKPRLLLALLALAQGKPYTRTELADMLWPEELRDARANLRHALFVLRRLFEPVPSAWLSAGGTLALDPRVIMVDVLAVTGASGYESLTLEERLSYDRGRLLEYTELPESPAFASWRTSWQSRIEREISESRRSLVAQLREQGRQAEALEHAKRWVQAHPDDEGAHRHLIRQLLDSGNREAAQLAYDDCIALIRERYDSEPSQETRALMEGAPASWPRLDTLELPEERQYRPLAILAVVLSPEEQGLHPEQTLHGLQMARKHLVDLAHKEGCHVMLGLASTLVVVFGYPALTERPTHAAARLACAIRGLTLPPGVRVGMGLHSDIALVLSDERPDAGALVTQEAVRMAYLAEAGEVIVSPAVHERLSDQFVVRDEKRHGRELCLLESQLEAQAVRRMFGRAREFDALVHVWARLPMAQPLTAMVVRGEPGIGKSLLAGVMAEYVRRTGGEVCQLYCHEGHGATPFHPVREYLLRRLSLEWGATDVADLPSGDLQSRSVDILCRRVGLDASVRQGLKRVLFPESGRGESGSWIPGDTPREVLVDVLAAILAHHDAPGRPRLLIWEDLHWADQSSLALIENLIRRPQSSPMMLLATAREEFARPWPGHEMLLKPLERQAMAELVMHRSRGQRLAPRLRAQIVDGAEGIPLYAEEMVRQVALGTEVGVTPVIADLVAARLSDLDPAARRLVQFAAVAGRLDDVLLTRAAEGAGFNRRDIPGVLSELHRRGLIGDSVPANFRHELIRLAIYRSLGPGECRRQHNLVAQYLIDGDPQAKAADPAYVALHLDKGRHPDASRWWCLALRDALTQSAVREAQDLIDRALAALALIEDPAARRQAELECQLLRGALFTALRGGGAPETISAYERTAALRSASDNAHVQLQQHWGEWTVAFCTAAHRDGLQAADRMHRYAEQTGDGLHLGWAQYAYGYTRLWMGDATNAERWVRAAIQTLSAQPDHSLRYAFCGADGVSLARVVLGQALVLQGREEEGLACANAGVQAADALDHLASRVLCLTVMTKVHWLRGDEDATRQTVERLVVLANQGEFALWRQVAQGWAAWGRAHDGDPTAIAHIEAALQACREGMPVLQSNLELLLAQAHLYADDAGAAMAALERAGHLLDVFGTEALRGEYLCMLGDAWDRRGDGARAVACWRQAVAESRRLGLLLSARKAEARIWTGASWAA</sequence>
<evidence type="ECO:0000259" key="1">
    <source>
        <dbReference type="SMART" id="SM01043"/>
    </source>
</evidence>
<dbReference type="GO" id="GO:0006355">
    <property type="term" value="P:regulation of DNA-templated transcription"/>
    <property type="evidence" value="ECO:0007669"/>
    <property type="project" value="InterPro"/>
</dbReference>
<dbReference type="InterPro" id="IPR027417">
    <property type="entry name" value="P-loop_NTPase"/>
</dbReference>